<dbReference type="Pfam" id="PF21082">
    <property type="entry name" value="MS_channel_3rd"/>
    <property type="match status" value="1"/>
</dbReference>
<evidence type="ECO:0000256" key="3">
    <source>
        <dbReference type="ARBA" id="ARBA00022475"/>
    </source>
</evidence>
<feature type="transmembrane region" description="Helical" evidence="7">
    <location>
        <begin position="178"/>
        <end position="197"/>
    </location>
</feature>
<evidence type="ECO:0000256" key="4">
    <source>
        <dbReference type="ARBA" id="ARBA00022692"/>
    </source>
</evidence>
<keyword evidence="4 7" id="KW-0812">Transmembrane</keyword>
<dbReference type="GO" id="GO:0005886">
    <property type="term" value="C:plasma membrane"/>
    <property type="evidence" value="ECO:0007669"/>
    <property type="project" value="UniProtKB-SubCell"/>
</dbReference>
<evidence type="ECO:0000256" key="6">
    <source>
        <dbReference type="ARBA" id="ARBA00023136"/>
    </source>
</evidence>
<dbReference type="PANTHER" id="PTHR30460:SF0">
    <property type="entry name" value="MODERATE CONDUCTANCE MECHANOSENSITIVE CHANNEL YBIO"/>
    <property type="match status" value="1"/>
</dbReference>
<sequence>MDILLTLAEVATLILTFSVLNWLIGIATTTIATKVLPNKSAQLAALRQNAGLILLVTCIGLCLLVVAVNGALIYQGKSVLDYQLGLLQSIPTTVWTGLAVAITKCLLLLLLVKLSIPYLHRLLDWACEFAKNYDRIKANDDSIAAFFSALKKALTNSAWLFAILLCAQFLQLPSIISRYLWVILKAYLAISVGRLVVKVISALIDTLDALSAQFSNLDNILRYYERFRHLVPALKKCLEYVLYVGIATLVVQDIEFIAWIVAYADEIVQIIAIYFLSGVVVEFGNIILEDLVLQTENLSDLQRKRRLTIIPLFKSFLKYTVYFTAVLAVLKLIQIDPTPILAGAGILGLAIGFGAQNLINDIVSGFFILFENYYLVGDYIETGRIEERTVEGVVEAIELRTTHIRHPDGQLQIIRNGEVGSVVNYSKQYIYAKVEVPVPHHINLDRVYQIIEEVGQQLKLESLDVLEPTYVDGLENFGEENLVLRTLTKVKPGKHLNIQRLLRGRLKFAFDQQEIALVQSIEMK</sequence>
<dbReference type="Proteomes" id="UP001163152">
    <property type="component" value="Chromosome"/>
</dbReference>
<dbReference type="AlphaFoldDB" id="A0A9E9C3R7"/>
<evidence type="ECO:0000259" key="8">
    <source>
        <dbReference type="Pfam" id="PF00924"/>
    </source>
</evidence>
<feature type="transmembrane region" description="Helical" evidence="7">
    <location>
        <begin position="12"/>
        <end position="32"/>
    </location>
</feature>
<protein>
    <submittedName>
        <fullName evidence="11">Mechanosensitive ion channel family protein</fullName>
    </submittedName>
</protein>
<reference evidence="11" key="1">
    <citation type="submission" date="2022-12" db="EMBL/GenBank/DDBJ databases">
        <title>Polyphasic identification of a Novel Hot-Spring Cyanobacterium Ocullathermofonsia sinensis gen nov. sp. nov. and Genomic Insights on its Adaptations to the Thermal Habitat.</title>
        <authorList>
            <person name="Daroch M."/>
            <person name="Tang J."/>
            <person name="Jiang Y."/>
        </authorList>
    </citation>
    <scope>NUCLEOTIDE SEQUENCE</scope>
    <source>
        <strain evidence="11">PKUAC-SCTA174</strain>
    </source>
</reference>
<organism evidence="11 12">
    <name type="scientific">Thermocoleostomius sinensis A174</name>
    <dbReference type="NCBI Taxonomy" id="2016057"/>
    <lineage>
        <taxon>Bacteria</taxon>
        <taxon>Bacillati</taxon>
        <taxon>Cyanobacteriota</taxon>
        <taxon>Cyanophyceae</taxon>
        <taxon>Oculatellales</taxon>
        <taxon>Oculatellaceae</taxon>
        <taxon>Thermocoleostomius</taxon>
    </lineage>
</organism>
<keyword evidence="3" id="KW-1003">Cell membrane</keyword>
<evidence type="ECO:0000313" key="11">
    <source>
        <dbReference type="EMBL" id="WAL59236.1"/>
    </source>
</evidence>
<feature type="transmembrane region" description="Helical" evidence="7">
    <location>
        <begin position="94"/>
        <end position="112"/>
    </location>
</feature>
<feature type="transmembrane region" description="Helical" evidence="7">
    <location>
        <begin position="309"/>
        <end position="333"/>
    </location>
</feature>
<dbReference type="RefSeq" id="WP_268608940.1">
    <property type="nucleotide sequence ID" value="NZ_CP113797.1"/>
</dbReference>
<dbReference type="Gene3D" id="3.30.70.100">
    <property type="match status" value="1"/>
</dbReference>
<dbReference type="Pfam" id="PF21088">
    <property type="entry name" value="MS_channel_1st"/>
    <property type="match status" value="1"/>
</dbReference>
<gene>
    <name evidence="11" type="ORF">OXH18_18965</name>
</gene>
<name>A0A9E9C3R7_9CYAN</name>
<keyword evidence="12" id="KW-1185">Reference proteome</keyword>
<dbReference type="EMBL" id="CP113797">
    <property type="protein sequence ID" value="WAL59236.1"/>
    <property type="molecule type" value="Genomic_DNA"/>
</dbReference>
<evidence type="ECO:0000256" key="2">
    <source>
        <dbReference type="ARBA" id="ARBA00008017"/>
    </source>
</evidence>
<dbReference type="Gene3D" id="2.30.30.60">
    <property type="match status" value="1"/>
</dbReference>
<dbReference type="InterPro" id="IPR006685">
    <property type="entry name" value="MscS_channel_2nd"/>
</dbReference>
<keyword evidence="5 7" id="KW-1133">Transmembrane helix</keyword>
<feature type="domain" description="Mechanosensitive ion channel MscS" evidence="8">
    <location>
        <begin position="357"/>
        <end position="427"/>
    </location>
</feature>
<dbReference type="InterPro" id="IPR045276">
    <property type="entry name" value="YbiO_bact"/>
</dbReference>
<evidence type="ECO:0000256" key="5">
    <source>
        <dbReference type="ARBA" id="ARBA00022989"/>
    </source>
</evidence>
<evidence type="ECO:0000259" key="9">
    <source>
        <dbReference type="Pfam" id="PF21082"/>
    </source>
</evidence>
<dbReference type="InterPro" id="IPR010920">
    <property type="entry name" value="LSM_dom_sf"/>
</dbReference>
<evidence type="ECO:0000256" key="1">
    <source>
        <dbReference type="ARBA" id="ARBA00004651"/>
    </source>
</evidence>
<dbReference type="SUPFAM" id="SSF50182">
    <property type="entry name" value="Sm-like ribonucleoproteins"/>
    <property type="match status" value="1"/>
</dbReference>
<feature type="domain" description="Mechanosensitive ion channel MscS C-terminal" evidence="9">
    <location>
        <begin position="433"/>
        <end position="516"/>
    </location>
</feature>
<comment type="subcellular location">
    <subcellularLocation>
        <location evidence="1">Cell membrane</location>
        <topology evidence="1">Multi-pass membrane protein</topology>
    </subcellularLocation>
</comment>
<keyword evidence="6 7" id="KW-0472">Membrane</keyword>
<feature type="transmembrane region" description="Helical" evidence="7">
    <location>
        <begin position="52"/>
        <end position="74"/>
    </location>
</feature>
<accession>A0A9E9C3R7</accession>
<dbReference type="SUPFAM" id="SSF82861">
    <property type="entry name" value="Mechanosensitive channel protein MscS (YggB), transmembrane region"/>
    <property type="match status" value="1"/>
</dbReference>
<dbReference type="SUPFAM" id="SSF82689">
    <property type="entry name" value="Mechanosensitive channel protein MscS (YggB), C-terminal domain"/>
    <property type="match status" value="1"/>
</dbReference>
<dbReference type="KEGG" id="tsin:OXH18_18965"/>
<dbReference type="PANTHER" id="PTHR30460">
    <property type="entry name" value="MODERATE CONDUCTANCE MECHANOSENSITIVE CHANNEL YBIO"/>
    <property type="match status" value="1"/>
</dbReference>
<dbReference type="InterPro" id="IPR049278">
    <property type="entry name" value="MS_channel_C"/>
</dbReference>
<dbReference type="InterPro" id="IPR049142">
    <property type="entry name" value="MS_channel_1st"/>
</dbReference>
<dbReference type="InterPro" id="IPR011014">
    <property type="entry name" value="MscS_channel_TM-2"/>
</dbReference>
<dbReference type="Pfam" id="PF00924">
    <property type="entry name" value="MS_channel_2nd"/>
    <property type="match status" value="1"/>
</dbReference>
<feature type="transmembrane region" description="Helical" evidence="7">
    <location>
        <begin position="153"/>
        <end position="172"/>
    </location>
</feature>
<evidence type="ECO:0000259" key="10">
    <source>
        <dbReference type="Pfam" id="PF21088"/>
    </source>
</evidence>
<feature type="transmembrane region" description="Helical" evidence="7">
    <location>
        <begin position="240"/>
        <end position="261"/>
    </location>
</feature>
<dbReference type="GO" id="GO:0008381">
    <property type="term" value="F:mechanosensitive monoatomic ion channel activity"/>
    <property type="evidence" value="ECO:0007669"/>
    <property type="project" value="InterPro"/>
</dbReference>
<feature type="transmembrane region" description="Helical" evidence="7">
    <location>
        <begin position="339"/>
        <end position="359"/>
    </location>
</feature>
<dbReference type="InterPro" id="IPR011066">
    <property type="entry name" value="MscS_channel_C_sf"/>
</dbReference>
<dbReference type="Gene3D" id="1.10.287.1260">
    <property type="match status" value="1"/>
</dbReference>
<feature type="transmembrane region" description="Helical" evidence="7">
    <location>
        <begin position="267"/>
        <end position="288"/>
    </location>
</feature>
<evidence type="ECO:0000256" key="7">
    <source>
        <dbReference type="SAM" id="Phobius"/>
    </source>
</evidence>
<comment type="similarity">
    <text evidence="2">Belongs to the MscS (TC 1.A.23) family.</text>
</comment>
<feature type="domain" description="Mechanosensitive ion channel transmembrane helices 2/3" evidence="10">
    <location>
        <begin position="317"/>
        <end position="356"/>
    </location>
</feature>
<evidence type="ECO:0000313" key="12">
    <source>
        <dbReference type="Proteomes" id="UP001163152"/>
    </source>
</evidence>
<dbReference type="InterPro" id="IPR023408">
    <property type="entry name" value="MscS_beta-dom_sf"/>
</dbReference>
<proteinExistence type="inferred from homology"/>